<dbReference type="GO" id="GO:0006790">
    <property type="term" value="P:sulfur compound metabolic process"/>
    <property type="evidence" value="ECO:0007669"/>
    <property type="project" value="TreeGrafter"/>
</dbReference>
<evidence type="ECO:0000259" key="1">
    <source>
        <dbReference type="Pfam" id="PF00685"/>
    </source>
</evidence>
<organism evidence="2 4">
    <name type="scientific">Limnoraphis robusta CS-951</name>
    <dbReference type="NCBI Taxonomy" id="1637645"/>
    <lineage>
        <taxon>Bacteria</taxon>
        <taxon>Bacillati</taxon>
        <taxon>Cyanobacteriota</taxon>
        <taxon>Cyanophyceae</taxon>
        <taxon>Oscillatoriophycideae</taxon>
        <taxon>Oscillatoriales</taxon>
        <taxon>Sirenicapillariaceae</taxon>
        <taxon>Limnoraphis</taxon>
    </lineage>
</organism>
<dbReference type="SUPFAM" id="SSF52540">
    <property type="entry name" value="P-loop containing nucleoside triphosphate hydrolases"/>
    <property type="match status" value="1"/>
</dbReference>
<dbReference type="PANTHER" id="PTHR10704">
    <property type="entry name" value="CARBOHYDRATE SULFOTRANSFERASE"/>
    <property type="match status" value="1"/>
</dbReference>
<feature type="domain" description="Sulfotransferase" evidence="1">
    <location>
        <begin position="41"/>
        <end position="240"/>
    </location>
</feature>
<accession>A0A0F5YLN7</accession>
<dbReference type="OrthoDB" id="1441538at2"/>
<sequence length="280" mass="32643">MSKLNQFIPSSIQPFYQKIRSFRYQVEGELKKLTTPVHPHPILVLGNQKSGTSAIAALLAENTGLSVTIDITQEVDYPIYHHVLLGKLSFNTYIQRHKLYFSKAIIKEPNLTLFYQELINYFPQAKFVFIIRDPRDNIRSILNRLNLPGNLDEIQPEQGKKISQAWQLIVNNVGLNLPGLNYIERMAYRWNYMTDVYDNHSEKMILIRYEDFLKDKVSQIEKLAQQLGLKPVNDIADKVNIQFQGRGDQNVKWQDFFGKDNLSKIELICAENMRKFNYSI</sequence>
<reference evidence="2 4" key="1">
    <citation type="submission" date="2015-06" db="EMBL/GenBank/DDBJ databases">
        <title>Draft genome assembly of filamentous brackish cyanobacterium Limnoraphis robusta strain CS-951.</title>
        <authorList>
            <person name="Willis A."/>
            <person name="Parks M."/>
            <person name="Burford M.A."/>
        </authorList>
    </citation>
    <scope>NUCLEOTIDE SEQUENCE [LARGE SCALE GENOMIC DNA]</scope>
    <source>
        <strain evidence="2 4">CS-951</strain>
    </source>
</reference>
<dbReference type="AlphaFoldDB" id="A0A0F5YLN7"/>
<evidence type="ECO:0000313" key="2">
    <source>
        <dbReference type="EMBL" id="KKD39552.1"/>
    </source>
</evidence>
<dbReference type="Pfam" id="PF00685">
    <property type="entry name" value="Sulfotransfer_1"/>
    <property type="match status" value="1"/>
</dbReference>
<protein>
    <recommendedName>
        <fullName evidence="1">Sulfotransferase domain-containing protein</fullName>
    </recommendedName>
</protein>
<dbReference type="Gene3D" id="3.40.50.300">
    <property type="entry name" value="P-loop containing nucleotide triphosphate hydrolases"/>
    <property type="match status" value="1"/>
</dbReference>
<dbReference type="GO" id="GO:0001517">
    <property type="term" value="F:N-acetylglucosamine 6-O-sulfotransferase activity"/>
    <property type="evidence" value="ECO:0007669"/>
    <property type="project" value="TreeGrafter"/>
</dbReference>
<proteinExistence type="predicted"/>
<dbReference type="PANTHER" id="PTHR10704:SF44">
    <property type="entry name" value="LD35051P-RELATED"/>
    <property type="match status" value="1"/>
</dbReference>
<dbReference type="InterPro" id="IPR000863">
    <property type="entry name" value="Sulfotransferase_dom"/>
</dbReference>
<dbReference type="InterPro" id="IPR027417">
    <property type="entry name" value="P-loop_NTPase"/>
</dbReference>
<dbReference type="EMBL" id="LATL02000222">
    <property type="protein sequence ID" value="KKD39552.1"/>
    <property type="molecule type" value="Genomic_DNA"/>
</dbReference>
<evidence type="ECO:0000313" key="3">
    <source>
        <dbReference type="EMBL" id="KMW70145.1"/>
    </source>
</evidence>
<dbReference type="RefSeq" id="WP_046276977.1">
    <property type="nucleotide sequence ID" value="NZ_LATL02000222.1"/>
</dbReference>
<comment type="caution">
    <text evidence="2">The sequence shown here is derived from an EMBL/GenBank/DDBJ whole genome shotgun (WGS) entry which is preliminary data.</text>
</comment>
<dbReference type="Proteomes" id="UP000033607">
    <property type="component" value="Unassembled WGS sequence"/>
</dbReference>
<dbReference type="EMBL" id="LATL02000253">
    <property type="protein sequence ID" value="KMW70145.1"/>
    <property type="molecule type" value="Genomic_DNA"/>
</dbReference>
<gene>
    <name evidence="2" type="ORF">WN50_02775</name>
    <name evidence="3" type="ORF">WN50_37595</name>
</gene>
<dbReference type="GO" id="GO:0006044">
    <property type="term" value="P:N-acetylglucosamine metabolic process"/>
    <property type="evidence" value="ECO:0007669"/>
    <property type="project" value="TreeGrafter"/>
</dbReference>
<name>A0A0F5YLN7_9CYAN</name>
<evidence type="ECO:0000313" key="4">
    <source>
        <dbReference type="Proteomes" id="UP000033607"/>
    </source>
</evidence>
<dbReference type="InterPro" id="IPR051135">
    <property type="entry name" value="Gal/GlcNAc/GalNAc_ST"/>
</dbReference>